<protein>
    <recommendedName>
        <fullName evidence="2">histidine kinase</fullName>
        <ecNumber evidence="2">2.7.13.3</ecNumber>
    </recommendedName>
</protein>
<dbReference type="EMBL" id="FWEV01000032">
    <property type="protein sequence ID" value="SLM28185.1"/>
    <property type="molecule type" value="Genomic_DNA"/>
</dbReference>
<dbReference type="InterPro" id="IPR003594">
    <property type="entry name" value="HATPase_dom"/>
</dbReference>
<dbReference type="OrthoDB" id="9787818at2"/>
<dbReference type="Pfam" id="PF00072">
    <property type="entry name" value="Response_reg"/>
    <property type="match status" value="1"/>
</dbReference>
<dbReference type="PROSITE" id="PS50109">
    <property type="entry name" value="HIS_KIN"/>
    <property type="match status" value="1"/>
</dbReference>
<dbReference type="InterPro" id="IPR005467">
    <property type="entry name" value="His_kinase_dom"/>
</dbReference>
<feature type="domain" description="Response regulatory" evidence="7">
    <location>
        <begin position="5"/>
        <end position="122"/>
    </location>
</feature>
<dbReference type="SMART" id="SM00448">
    <property type="entry name" value="REC"/>
    <property type="match status" value="1"/>
</dbReference>
<keyword evidence="3 4" id="KW-0597">Phosphoprotein</keyword>
<dbReference type="CDD" id="cd00082">
    <property type="entry name" value="HisKA"/>
    <property type="match status" value="1"/>
</dbReference>
<dbReference type="PROSITE" id="PS50110">
    <property type="entry name" value="RESPONSE_REGULATORY"/>
    <property type="match status" value="1"/>
</dbReference>
<dbReference type="Pfam" id="PF02518">
    <property type="entry name" value="HATPase_c"/>
    <property type="match status" value="1"/>
</dbReference>
<dbReference type="Gene3D" id="3.40.50.2300">
    <property type="match status" value="1"/>
</dbReference>
<dbReference type="PANTHER" id="PTHR43547:SF2">
    <property type="entry name" value="HYBRID SIGNAL TRANSDUCTION HISTIDINE KINASE C"/>
    <property type="match status" value="1"/>
</dbReference>
<dbReference type="InterPro" id="IPR003661">
    <property type="entry name" value="HisK_dim/P_dom"/>
</dbReference>
<dbReference type="CDD" id="cd00075">
    <property type="entry name" value="HATPase"/>
    <property type="match status" value="1"/>
</dbReference>
<evidence type="ECO:0000256" key="1">
    <source>
        <dbReference type="ARBA" id="ARBA00000085"/>
    </source>
</evidence>
<reference evidence="8 9" key="1">
    <citation type="submission" date="2017-03" db="EMBL/GenBank/DDBJ databases">
        <authorList>
            <person name="Afonso C.L."/>
            <person name="Miller P.J."/>
            <person name="Scott M.A."/>
            <person name="Spackman E."/>
            <person name="Goraichik I."/>
            <person name="Dimitrov K.M."/>
            <person name="Suarez D.L."/>
            <person name="Swayne D.E."/>
        </authorList>
    </citation>
    <scope>NUCLEOTIDE SEQUENCE [LARGE SCALE GENOMIC DNA]</scope>
    <source>
        <strain evidence="8">PRJEB14757</strain>
    </source>
</reference>
<feature type="domain" description="Histidine kinase" evidence="6">
    <location>
        <begin position="186"/>
        <end position="404"/>
    </location>
</feature>
<evidence type="ECO:0000256" key="5">
    <source>
        <dbReference type="SAM" id="Coils"/>
    </source>
</evidence>
<evidence type="ECO:0000313" key="9">
    <source>
        <dbReference type="Proteomes" id="UP000191931"/>
    </source>
</evidence>
<keyword evidence="8" id="KW-0418">Kinase</keyword>
<keyword evidence="9" id="KW-1185">Reference proteome</keyword>
<dbReference type="AlphaFoldDB" id="A0A1W1H720"/>
<dbReference type="PANTHER" id="PTHR43547">
    <property type="entry name" value="TWO-COMPONENT HISTIDINE KINASE"/>
    <property type="match status" value="1"/>
</dbReference>
<dbReference type="SUPFAM" id="SSF52172">
    <property type="entry name" value="CheY-like"/>
    <property type="match status" value="1"/>
</dbReference>
<evidence type="ECO:0000256" key="3">
    <source>
        <dbReference type="ARBA" id="ARBA00022553"/>
    </source>
</evidence>
<dbReference type="PRINTS" id="PR00344">
    <property type="entry name" value="BCTRLSENSOR"/>
</dbReference>
<dbReference type="Gene3D" id="1.10.287.130">
    <property type="match status" value="1"/>
</dbReference>
<name>A0A1W1H720_9BACT</name>
<dbReference type="InterPro" id="IPR004358">
    <property type="entry name" value="Sig_transdc_His_kin-like_C"/>
</dbReference>
<feature type="modified residue" description="4-aspartylphosphate" evidence="4">
    <location>
        <position position="55"/>
    </location>
</feature>
<sequence length="411" mass="45831">MNENKILIVDDNPTNLKVLFDYLTGEKGNKIFVAKNGREALERTAFAHPDIILLDIMMPEMDGYETCRRLKENEDTREIPIIFLTAFADTDNKIKAFNSGAVDFIVKPFNQDEVLARIKTHLTISRQKKELEKANADLADANVALGKSNQALADANSTLEEVNHALEETNKELAKANASKDKLFSIVAHDMRNKLFSITGSIDMLESFYHDLNDDEKQDRIRAMADSSKHMYKLFENLFTWARMQTGSIEVVTEEVNVAGIAEEIISFFMEDATAKGVELTCDVPEGCDVMYDKNMLQFIIRNLVHNAIKYCDSGNRVVISCTQDGKWHNIAVTDNGVGMKKEICDSIFETGAKSSRPGTRREDGSGLGLMVAKEFAELNRGSISISSREGFGTKVILSLPASSECASHFE</sequence>
<dbReference type="Gene3D" id="3.30.565.10">
    <property type="entry name" value="Histidine kinase-like ATPase, C-terminal domain"/>
    <property type="match status" value="1"/>
</dbReference>
<evidence type="ECO:0000313" key="8">
    <source>
        <dbReference type="EMBL" id="SLM28185.1"/>
    </source>
</evidence>
<gene>
    <name evidence="8" type="ORF">MTBBW1_1270035</name>
</gene>
<dbReference type="SMART" id="SM00387">
    <property type="entry name" value="HATPase_c"/>
    <property type="match status" value="1"/>
</dbReference>
<dbReference type="InterPro" id="IPR011006">
    <property type="entry name" value="CheY-like_superfamily"/>
</dbReference>
<dbReference type="RefSeq" id="WP_080804535.1">
    <property type="nucleotide sequence ID" value="NZ_LT828547.1"/>
</dbReference>
<organism evidence="8 9">
    <name type="scientific">Desulfamplus magnetovallimortis</name>
    <dbReference type="NCBI Taxonomy" id="1246637"/>
    <lineage>
        <taxon>Bacteria</taxon>
        <taxon>Pseudomonadati</taxon>
        <taxon>Thermodesulfobacteriota</taxon>
        <taxon>Desulfobacteria</taxon>
        <taxon>Desulfobacterales</taxon>
        <taxon>Desulfobacteraceae</taxon>
        <taxon>Desulfamplus</taxon>
    </lineage>
</organism>
<evidence type="ECO:0000256" key="2">
    <source>
        <dbReference type="ARBA" id="ARBA00012438"/>
    </source>
</evidence>
<dbReference type="STRING" id="1246637.MTBBW1_1270035"/>
<dbReference type="Pfam" id="PF00512">
    <property type="entry name" value="HisKA"/>
    <property type="match status" value="1"/>
</dbReference>
<accession>A0A1W1H720</accession>
<keyword evidence="8" id="KW-0808">Transferase</keyword>
<dbReference type="GO" id="GO:0000155">
    <property type="term" value="F:phosphorelay sensor kinase activity"/>
    <property type="evidence" value="ECO:0007669"/>
    <property type="project" value="InterPro"/>
</dbReference>
<proteinExistence type="predicted"/>
<dbReference type="SUPFAM" id="SSF47384">
    <property type="entry name" value="Homodimeric domain of signal transducing histidine kinase"/>
    <property type="match status" value="1"/>
</dbReference>
<evidence type="ECO:0000259" key="7">
    <source>
        <dbReference type="PROSITE" id="PS50110"/>
    </source>
</evidence>
<dbReference type="CDD" id="cd19920">
    <property type="entry name" value="REC_PA4781-like"/>
    <property type="match status" value="1"/>
</dbReference>
<dbReference type="SMART" id="SM00388">
    <property type="entry name" value="HisKA"/>
    <property type="match status" value="1"/>
</dbReference>
<keyword evidence="5" id="KW-0175">Coiled coil</keyword>
<dbReference type="EC" id="2.7.13.3" evidence="2"/>
<dbReference type="InterPro" id="IPR001789">
    <property type="entry name" value="Sig_transdc_resp-reg_receiver"/>
</dbReference>
<dbReference type="SUPFAM" id="SSF55874">
    <property type="entry name" value="ATPase domain of HSP90 chaperone/DNA topoisomerase II/histidine kinase"/>
    <property type="match status" value="1"/>
</dbReference>
<evidence type="ECO:0000259" key="6">
    <source>
        <dbReference type="PROSITE" id="PS50109"/>
    </source>
</evidence>
<dbReference type="InterPro" id="IPR036097">
    <property type="entry name" value="HisK_dim/P_sf"/>
</dbReference>
<feature type="coiled-coil region" evidence="5">
    <location>
        <begin position="124"/>
        <end position="179"/>
    </location>
</feature>
<evidence type="ECO:0000256" key="4">
    <source>
        <dbReference type="PROSITE-ProRule" id="PRU00169"/>
    </source>
</evidence>
<comment type="catalytic activity">
    <reaction evidence="1">
        <text>ATP + protein L-histidine = ADP + protein N-phospho-L-histidine.</text>
        <dbReference type="EC" id="2.7.13.3"/>
    </reaction>
</comment>
<dbReference type="InterPro" id="IPR036890">
    <property type="entry name" value="HATPase_C_sf"/>
</dbReference>
<dbReference type="Proteomes" id="UP000191931">
    <property type="component" value="Unassembled WGS sequence"/>
</dbReference>